<accession>A0ABQ0GH93</accession>
<gene>
    <name evidence="2" type="ORF">MFIFM68171_07348</name>
</gene>
<feature type="coiled-coil region" evidence="1">
    <location>
        <begin position="61"/>
        <end position="102"/>
    </location>
</feature>
<evidence type="ECO:0000313" key="3">
    <source>
        <dbReference type="Proteomes" id="UP001628179"/>
    </source>
</evidence>
<dbReference type="EMBL" id="BAAFSV010000004">
    <property type="protein sequence ID" value="GAB1317138.1"/>
    <property type="molecule type" value="Genomic_DNA"/>
</dbReference>
<name>A0ABQ0GH93_9PEZI</name>
<evidence type="ECO:0000313" key="2">
    <source>
        <dbReference type="EMBL" id="GAB1317138.1"/>
    </source>
</evidence>
<protein>
    <submittedName>
        <fullName evidence="2">Uncharacterized protein</fullName>
    </submittedName>
</protein>
<reference evidence="2 3" key="1">
    <citation type="submission" date="2024-09" db="EMBL/GenBank/DDBJ databases">
        <title>Itraconazole resistance in Madurella fahalii resulting from another homologue of gene encoding cytochrome P450 14-alpha sterol demethylase (CYP51).</title>
        <authorList>
            <person name="Yoshioka I."/>
            <person name="Fahal A.H."/>
            <person name="Kaneko S."/>
            <person name="Yaguchi T."/>
        </authorList>
    </citation>
    <scope>NUCLEOTIDE SEQUENCE [LARGE SCALE GENOMIC DNA]</scope>
    <source>
        <strain evidence="2 3">IFM 68171</strain>
    </source>
</reference>
<dbReference type="Proteomes" id="UP001628179">
    <property type="component" value="Unassembled WGS sequence"/>
</dbReference>
<dbReference type="RefSeq" id="XP_070918869.1">
    <property type="nucleotide sequence ID" value="XM_071062768.1"/>
</dbReference>
<keyword evidence="3" id="KW-1185">Reference proteome</keyword>
<dbReference type="GeneID" id="98178091"/>
<sequence>MAPVAKHPYPDNKPPVYKKTAKIDTGIHTENLSNVYKTTRDVALELQRELQPYLKKARDRVCELVQEVNKLRQQIRDLKAELKQVREELKATKDTLLAANTNTLHPTLLMIDGDPAEWHKKDEDTQPY</sequence>
<dbReference type="SUPFAM" id="SSF47162">
    <property type="entry name" value="Apolipoprotein"/>
    <property type="match status" value="1"/>
</dbReference>
<proteinExistence type="predicted"/>
<comment type="caution">
    <text evidence="2">The sequence shown here is derived from an EMBL/GenBank/DDBJ whole genome shotgun (WGS) entry which is preliminary data.</text>
</comment>
<organism evidence="2 3">
    <name type="scientific">Madurella fahalii</name>
    <dbReference type="NCBI Taxonomy" id="1157608"/>
    <lineage>
        <taxon>Eukaryota</taxon>
        <taxon>Fungi</taxon>
        <taxon>Dikarya</taxon>
        <taxon>Ascomycota</taxon>
        <taxon>Pezizomycotina</taxon>
        <taxon>Sordariomycetes</taxon>
        <taxon>Sordariomycetidae</taxon>
        <taxon>Sordariales</taxon>
        <taxon>Sordariales incertae sedis</taxon>
        <taxon>Madurella</taxon>
    </lineage>
</organism>
<evidence type="ECO:0000256" key="1">
    <source>
        <dbReference type="SAM" id="Coils"/>
    </source>
</evidence>
<keyword evidence="1" id="KW-0175">Coiled coil</keyword>